<proteinExistence type="predicted"/>
<reference evidence="4 5" key="1">
    <citation type="journal article" date="2010" name="Nature">
        <title>Genome sequence of the palaeopolyploid soybean.</title>
        <authorList>
            <person name="Schmutz J."/>
            <person name="Cannon S.B."/>
            <person name="Schlueter J."/>
            <person name="Ma J."/>
            <person name="Mitros T."/>
            <person name="Nelson W."/>
            <person name="Hyten D.L."/>
            <person name="Song Q."/>
            <person name="Thelen J.J."/>
            <person name="Cheng J."/>
            <person name="Xu D."/>
            <person name="Hellsten U."/>
            <person name="May G.D."/>
            <person name="Yu Y."/>
            <person name="Sakurai T."/>
            <person name="Umezawa T."/>
            <person name="Bhattacharyya M.K."/>
            <person name="Sandhu D."/>
            <person name="Valliyodan B."/>
            <person name="Lindquist E."/>
            <person name="Peto M."/>
            <person name="Grant D."/>
            <person name="Shu S."/>
            <person name="Goodstein D."/>
            <person name="Barry K."/>
            <person name="Futrell-Griggs M."/>
            <person name="Abernathy B."/>
            <person name="Du J."/>
            <person name="Tian Z."/>
            <person name="Zhu L."/>
            <person name="Gill N."/>
            <person name="Joshi T."/>
            <person name="Libault M."/>
            <person name="Sethuraman A."/>
            <person name="Zhang X.-C."/>
            <person name="Shinozaki K."/>
            <person name="Nguyen H.T."/>
            <person name="Wing R.A."/>
            <person name="Cregan P."/>
            <person name="Specht J."/>
            <person name="Grimwood J."/>
            <person name="Rokhsar D."/>
            <person name="Stacey G."/>
            <person name="Shoemaker R.C."/>
            <person name="Jackson S.A."/>
        </authorList>
    </citation>
    <scope>NUCLEOTIDE SEQUENCE</scope>
    <source>
        <strain evidence="5">cv. Williams 82</strain>
        <tissue evidence="4">Callus</tissue>
    </source>
</reference>
<dbReference type="GO" id="GO:0003729">
    <property type="term" value="F:mRNA binding"/>
    <property type="evidence" value="ECO:0000318"/>
    <property type="project" value="GO_Central"/>
</dbReference>
<feature type="region of interest" description="Disordered" evidence="2">
    <location>
        <begin position="186"/>
        <end position="206"/>
    </location>
</feature>
<dbReference type="PROSITE" id="PS50102">
    <property type="entry name" value="RRM"/>
    <property type="match status" value="1"/>
</dbReference>
<protein>
    <recommendedName>
        <fullName evidence="3">RRM domain-containing protein</fullName>
    </recommendedName>
</protein>
<dbReference type="GO" id="GO:0016607">
    <property type="term" value="C:nuclear speck"/>
    <property type="evidence" value="ECO:0000318"/>
    <property type="project" value="GO_Central"/>
</dbReference>
<evidence type="ECO:0000313" key="5">
    <source>
        <dbReference type="EnsemblPlants" id="KRH26033"/>
    </source>
</evidence>
<dbReference type="STRING" id="3847.K7LUY9"/>
<feature type="compositionally biased region" description="Basic and acidic residues" evidence="2">
    <location>
        <begin position="195"/>
        <end position="206"/>
    </location>
</feature>
<evidence type="ECO:0000313" key="4">
    <source>
        <dbReference type="EMBL" id="KRH26033.1"/>
    </source>
</evidence>
<feature type="compositionally biased region" description="Basic and acidic residues" evidence="2">
    <location>
        <begin position="1"/>
        <end position="33"/>
    </location>
</feature>
<feature type="domain" description="RRM" evidence="3">
    <location>
        <begin position="62"/>
        <end position="138"/>
    </location>
</feature>
<dbReference type="Gene3D" id="3.30.70.330">
    <property type="match status" value="1"/>
</dbReference>
<dbReference type="Pfam" id="PF00076">
    <property type="entry name" value="RRM_1"/>
    <property type="match status" value="1"/>
</dbReference>
<evidence type="ECO:0000259" key="3">
    <source>
        <dbReference type="PROSITE" id="PS50102"/>
    </source>
</evidence>
<organism evidence="4">
    <name type="scientific">Glycine max</name>
    <name type="common">Soybean</name>
    <name type="synonym">Glycine hispida</name>
    <dbReference type="NCBI Taxonomy" id="3847"/>
    <lineage>
        <taxon>Eukaryota</taxon>
        <taxon>Viridiplantae</taxon>
        <taxon>Streptophyta</taxon>
        <taxon>Embryophyta</taxon>
        <taxon>Tracheophyta</taxon>
        <taxon>Spermatophyta</taxon>
        <taxon>Magnoliopsida</taxon>
        <taxon>eudicotyledons</taxon>
        <taxon>Gunneridae</taxon>
        <taxon>Pentapetalae</taxon>
        <taxon>rosids</taxon>
        <taxon>fabids</taxon>
        <taxon>Fabales</taxon>
        <taxon>Fabaceae</taxon>
        <taxon>Papilionoideae</taxon>
        <taxon>50 kb inversion clade</taxon>
        <taxon>NPAAA clade</taxon>
        <taxon>indigoferoid/millettioid clade</taxon>
        <taxon>Phaseoleae</taxon>
        <taxon>Glycine</taxon>
        <taxon>Glycine subgen. Soja</taxon>
    </lineage>
</organism>
<feature type="region of interest" description="Disordered" evidence="2">
    <location>
        <begin position="1"/>
        <end position="34"/>
    </location>
</feature>
<dbReference type="SMART" id="SM00360">
    <property type="entry name" value="RRM"/>
    <property type="match status" value="1"/>
</dbReference>
<feature type="compositionally biased region" description="Polar residues" evidence="2">
    <location>
        <begin position="474"/>
        <end position="483"/>
    </location>
</feature>
<evidence type="ECO:0000313" key="6">
    <source>
        <dbReference type="Proteomes" id="UP000008827"/>
    </source>
</evidence>
<accession>K7LUY9</accession>
<feature type="region of interest" description="Disordered" evidence="2">
    <location>
        <begin position="425"/>
        <end position="493"/>
    </location>
</feature>
<dbReference type="Gramene" id="KRH26033">
    <property type="protein sequence ID" value="KRH26033"/>
    <property type="gene ID" value="GLYMA_12G147100"/>
</dbReference>
<dbReference type="InParanoid" id="K7LUY9"/>
<keyword evidence="1" id="KW-0694">RNA-binding</keyword>
<reference evidence="5" key="2">
    <citation type="submission" date="2018-02" db="UniProtKB">
        <authorList>
            <consortium name="EnsemblPlants"/>
        </authorList>
    </citation>
    <scope>IDENTIFICATION</scope>
    <source>
        <strain evidence="5">Williams 82</strain>
    </source>
</reference>
<dbReference type="InterPro" id="IPR000504">
    <property type="entry name" value="RRM_dom"/>
</dbReference>
<dbReference type="PANTHER" id="PTHR34427">
    <property type="entry name" value="DUF4283 DOMAIN PROTEIN"/>
    <property type="match status" value="1"/>
</dbReference>
<gene>
    <name evidence="4" type="ORF">GLYMA_12G147100</name>
</gene>
<dbReference type="Proteomes" id="UP000008827">
    <property type="component" value="Chromosome 12"/>
</dbReference>
<dbReference type="OMA" id="NTICIES"/>
<dbReference type="SMR" id="K7LUY9"/>
<dbReference type="EnsemblPlants" id="KRH26033">
    <property type="protein sequence ID" value="KRH26033"/>
    <property type="gene ID" value="GLYMA_12G147100"/>
</dbReference>
<reference evidence="4" key="3">
    <citation type="submission" date="2018-07" db="EMBL/GenBank/DDBJ databases">
        <title>WGS assembly of Glycine max.</title>
        <authorList>
            <person name="Schmutz J."/>
            <person name="Cannon S."/>
            <person name="Schlueter J."/>
            <person name="Ma J."/>
            <person name="Mitros T."/>
            <person name="Nelson W."/>
            <person name="Hyten D."/>
            <person name="Song Q."/>
            <person name="Thelen J."/>
            <person name="Cheng J."/>
            <person name="Xu D."/>
            <person name="Hellsten U."/>
            <person name="May G."/>
            <person name="Yu Y."/>
            <person name="Sakurai T."/>
            <person name="Umezawa T."/>
            <person name="Bhattacharyya M."/>
            <person name="Sandhu D."/>
            <person name="Valliyodan B."/>
            <person name="Lindquist E."/>
            <person name="Peto M."/>
            <person name="Grant D."/>
            <person name="Shu S."/>
            <person name="Goodstein D."/>
            <person name="Barry K."/>
            <person name="Futrell-Griggs M."/>
            <person name="Abernathy B."/>
            <person name="Du J."/>
            <person name="Tian Z."/>
            <person name="Zhu L."/>
            <person name="Gill N."/>
            <person name="Joshi T."/>
            <person name="Libault M."/>
            <person name="Sethuraman A."/>
            <person name="Zhang X."/>
            <person name="Shinozaki K."/>
            <person name="Nguyen H."/>
            <person name="Wing R."/>
            <person name="Cregan P."/>
            <person name="Specht J."/>
            <person name="Grimwood J."/>
            <person name="Rokhsar D."/>
            <person name="Stacey G."/>
            <person name="Shoemaker R."/>
            <person name="Jackson S."/>
        </authorList>
    </citation>
    <scope>NUCLEOTIDE SEQUENCE</scope>
    <source>
        <tissue evidence="4">Callus</tissue>
    </source>
</reference>
<dbReference type="InterPro" id="IPR012677">
    <property type="entry name" value="Nucleotide-bd_a/b_plait_sf"/>
</dbReference>
<dbReference type="AlphaFoldDB" id="K7LUY9"/>
<keyword evidence="6" id="KW-1185">Reference proteome</keyword>
<dbReference type="SUPFAM" id="SSF54928">
    <property type="entry name" value="RNA-binding domain, RBD"/>
    <property type="match status" value="1"/>
</dbReference>
<dbReference type="PaxDb" id="3847-GLYMA12G22321.1"/>
<dbReference type="PANTHER" id="PTHR34427:SF5">
    <property type="entry name" value="DUF4283 DOMAIN-CONTAINING PROTEIN"/>
    <property type="match status" value="1"/>
</dbReference>
<name>K7LUY9_SOYBN</name>
<evidence type="ECO:0000256" key="1">
    <source>
        <dbReference type="PROSITE-ProRule" id="PRU00176"/>
    </source>
</evidence>
<dbReference type="EMBL" id="CM000845">
    <property type="protein sequence ID" value="KRH26033.1"/>
    <property type="molecule type" value="Genomic_DNA"/>
</dbReference>
<sequence>MRGERKDRERNSGWERVRTRREKRESNKERAREGQCLQFAGNSRGHKQDYTRVNWRDHKDVASFYFTRFPEDTTEEALWQHFKKAGDVREVFIAKKRNKNGRRYGFVRFKGVEDLQQLEKLDNIVFGGLKMFVNIPKFGRAVQGKPQPVTWGCPYTKSNEEESRDTNLRVQQRGYLGKKSGSYAEAVKRKNTGADQRRPADKRELSGHWSQSKVHLDISLTEHKWLTEAWVGRLKNLSLFDKVEDDILWDLGANVSPRYIGDDMILLLGLTDDQARQMETEENEGGSLFHTVEKWNPRMRPGHRLTWIHCWGIPLMAWNIQQMKKIVAGIGDVVEVDDNIEGPRKMDMARILIKTPWRPLIQHTVWVHIQEEIFQVHIIEECGTPSNTCLCRRDTEYSSSDEILSKESEGGSLWWILGQTTKEKEGSSSWTVAPSSQEGRHDPCTLEENDATTGDATSSERRSKHRAPKKADGGQTQTHNGTVTPRRVMAAQR</sequence>
<dbReference type="InterPro" id="IPR035979">
    <property type="entry name" value="RBD_domain_sf"/>
</dbReference>
<dbReference type="HOGENOM" id="CLU_030775_1_0_1"/>
<evidence type="ECO:0000256" key="2">
    <source>
        <dbReference type="SAM" id="MobiDB-lite"/>
    </source>
</evidence>
<feature type="compositionally biased region" description="Polar residues" evidence="2">
    <location>
        <begin position="427"/>
        <end position="437"/>
    </location>
</feature>
<dbReference type="CDD" id="cd00590">
    <property type="entry name" value="RRM_SF"/>
    <property type="match status" value="1"/>
</dbReference>
<dbReference type="GO" id="GO:0000381">
    <property type="term" value="P:regulation of alternative mRNA splicing, via spliceosome"/>
    <property type="evidence" value="ECO:0000318"/>
    <property type="project" value="GO_Central"/>
</dbReference>